<evidence type="ECO:0000256" key="3">
    <source>
        <dbReference type="ARBA" id="ARBA00012973"/>
    </source>
</evidence>
<accession>A0A317VLG8</accession>
<feature type="domain" description="Pyruvate carboxyltransferase" evidence="5">
    <location>
        <begin position="1"/>
        <end position="263"/>
    </location>
</feature>
<keyword evidence="7" id="KW-1185">Reference proteome</keyword>
<evidence type="ECO:0000313" key="7">
    <source>
        <dbReference type="Proteomes" id="UP000246702"/>
    </source>
</evidence>
<dbReference type="EMBL" id="MSFK01000029">
    <property type="protein sequence ID" value="PWY75213.1"/>
    <property type="molecule type" value="Genomic_DNA"/>
</dbReference>
<evidence type="ECO:0000259" key="5">
    <source>
        <dbReference type="PROSITE" id="PS50991"/>
    </source>
</evidence>
<dbReference type="PANTHER" id="PTHR46911:SF1">
    <property type="entry name" value="2-ISOPROPYLMALATE SYNTHASE"/>
    <property type="match status" value="1"/>
</dbReference>
<comment type="catalytic activity">
    <reaction evidence="1">
        <text>3-methyl-2-oxobutanoate + acetyl-CoA + H2O = (2S)-2-isopropylmalate + CoA + H(+)</text>
        <dbReference type="Rhea" id="RHEA:21524"/>
        <dbReference type="ChEBI" id="CHEBI:1178"/>
        <dbReference type="ChEBI" id="CHEBI:11851"/>
        <dbReference type="ChEBI" id="CHEBI:15377"/>
        <dbReference type="ChEBI" id="CHEBI:15378"/>
        <dbReference type="ChEBI" id="CHEBI:57287"/>
        <dbReference type="ChEBI" id="CHEBI:57288"/>
        <dbReference type="EC" id="2.3.3.13"/>
    </reaction>
</comment>
<comment type="caution">
    <text evidence="6">The sequence shown here is derived from an EMBL/GenBank/DDBJ whole genome shotgun (WGS) entry which is preliminary data.</text>
</comment>
<dbReference type="InterPro" id="IPR036230">
    <property type="entry name" value="LeuA_allosteric_dom_sf"/>
</dbReference>
<evidence type="ECO:0000313" key="6">
    <source>
        <dbReference type="EMBL" id="PWY75213.1"/>
    </source>
</evidence>
<dbReference type="AlphaFoldDB" id="A0A317VLG8"/>
<dbReference type="RefSeq" id="XP_025463840.1">
    <property type="nucleotide sequence ID" value="XM_025617401.1"/>
</dbReference>
<dbReference type="STRING" id="1450535.A0A317VLG8"/>
<evidence type="ECO:0000256" key="1">
    <source>
        <dbReference type="ARBA" id="ARBA00000064"/>
    </source>
</evidence>
<dbReference type="Gene3D" id="3.30.160.270">
    <property type="match status" value="1"/>
</dbReference>
<evidence type="ECO:0000256" key="2">
    <source>
        <dbReference type="ARBA" id="ARBA00009767"/>
    </source>
</evidence>
<proteinExistence type="inferred from homology"/>
<sequence length="503" mass="55586">MNIEQKLRYFQLLIQAGYKEIEACYPSASQTEFDFARCLIETPSLVPDDVWLQLMSPCREDLIRRTIQAATGAKKAIIHIYVAISPCFQQQVLHMSPEETLHLAVKCTQLVRSLTIDSPSPEARQTEWMLQFTPETFQDSSMEFAIKICEAVKAAWAPTTEKPIIFNLPATVEMAMPNVFADQIEFFSTHITDRNKVCISIHPHNDRGCAVAASELAQLAGADRVEGCLFGNGERTGNVDLVTLALNLYLQGIDPGVYFDNMTEVVSLVEDCTQFPVHARAPYAGRLAFCTFAGPHQDAIVKGHEWRDTQGIPNDHAWGIPYLPIDPADLGREHEAIIRVTAQSGKAGSAWVIKQTLGLEIPRALSVQFASLVTSHADTHGGELDEAEITRLFQQEYIEPRADQERIWDYRSSVRENGIGVRALVQVDPWARWVEGSGMDLASALTELLRQGGLDVRVREALVQNRGEKESAAFVAVEPTGGVVLWGVGLGLKADEAMSVAVS</sequence>
<dbReference type="SUPFAM" id="SSF89000">
    <property type="entry name" value="post-HMGL domain-like"/>
    <property type="match status" value="1"/>
</dbReference>
<dbReference type="Proteomes" id="UP000246702">
    <property type="component" value="Unassembled WGS sequence"/>
</dbReference>
<name>A0A317VLG8_9EURO</name>
<evidence type="ECO:0000256" key="4">
    <source>
        <dbReference type="ARBA" id="ARBA00022679"/>
    </source>
</evidence>
<dbReference type="GO" id="GO:0003852">
    <property type="term" value="F:2-isopropylmalate synthase activity"/>
    <property type="evidence" value="ECO:0007669"/>
    <property type="project" value="UniProtKB-EC"/>
</dbReference>
<dbReference type="InterPro" id="IPR013785">
    <property type="entry name" value="Aldolase_TIM"/>
</dbReference>
<dbReference type="NCBIfam" id="NF002991">
    <property type="entry name" value="PRK03739.1"/>
    <property type="match status" value="1"/>
</dbReference>
<dbReference type="SUPFAM" id="SSF51569">
    <property type="entry name" value="Aldolase"/>
    <property type="match status" value="1"/>
</dbReference>
<dbReference type="PROSITE" id="PS50991">
    <property type="entry name" value="PYR_CT"/>
    <property type="match status" value="1"/>
</dbReference>
<dbReference type="EC" id="2.3.3.13" evidence="3"/>
<dbReference type="InterPro" id="IPR002034">
    <property type="entry name" value="AIPM/Hcit_synth_CS"/>
</dbReference>
<dbReference type="InterPro" id="IPR054692">
    <property type="entry name" value="LeuA-like_post-cat"/>
</dbReference>
<protein>
    <recommendedName>
        <fullName evidence="3">2-isopropylmalate synthase</fullName>
        <ecNumber evidence="3">2.3.3.13</ecNumber>
    </recommendedName>
</protein>
<dbReference type="GO" id="GO:0009098">
    <property type="term" value="P:L-leucine biosynthetic process"/>
    <property type="evidence" value="ECO:0007669"/>
    <property type="project" value="TreeGrafter"/>
</dbReference>
<dbReference type="Pfam" id="PF22615">
    <property type="entry name" value="IPMS_D2"/>
    <property type="match status" value="1"/>
</dbReference>
<dbReference type="InterPro" id="IPR000891">
    <property type="entry name" value="PYR_CT"/>
</dbReference>
<reference evidence="6 7" key="1">
    <citation type="submission" date="2016-12" db="EMBL/GenBank/DDBJ databases">
        <title>The genomes of Aspergillus section Nigri reveals drivers in fungal speciation.</title>
        <authorList>
            <consortium name="DOE Joint Genome Institute"/>
            <person name="Vesth T.C."/>
            <person name="Nybo J."/>
            <person name="Theobald S."/>
            <person name="Brandl J."/>
            <person name="Frisvad J.C."/>
            <person name="Nielsen K.F."/>
            <person name="Lyhne E.K."/>
            <person name="Kogle M.E."/>
            <person name="Kuo A."/>
            <person name="Riley R."/>
            <person name="Clum A."/>
            <person name="Nolan M."/>
            <person name="Lipzen A."/>
            <person name="Salamov A."/>
            <person name="Henrissat B."/>
            <person name="Wiebenga A."/>
            <person name="De Vries R.P."/>
            <person name="Grigoriev I.V."/>
            <person name="Mortensen U.H."/>
            <person name="Andersen M.R."/>
            <person name="Baker S.E."/>
        </authorList>
    </citation>
    <scope>NUCLEOTIDE SEQUENCE [LARGE SCALE GENOMIC DNA]</scope>
    <source>
        <strain evidence="6 7">CBS 115572</strain>
    </source>
</reference>
<dbReference type="GO" id="GO:0005739">
    <property type="term" value="C:mitochondrion"/>
    <property type="evidence" value="ECO:0007669"/>
    <property type="project" value="TreeGrafter"/>
</dbReference>
<dbReference type="Gene3D" id="3.20.20.70">
    <property type="entry name" value="Aldolase class I"/>
    <property type="match status" value="1"/>
</dbReference>
<comment type="similarity">
    <text evidence="2">Belongs to the alpha-IPM synthase/homocitrate synthase family. LeuA type 2 subfamily.</text>
</comment>
<organism evidence="6 7">
    <name type="scientific">Aspergillus sclerotioniger CBS 115572</name>
    <dbReference type="NCBI Taxonomy" id="1450535"/>
    <lineage>
        <taxon>Eukaryota</taxon>
        <taxon>Fungi</taxon>
        <taxon>Dikarya</taxon>
        <taxon>Ascomycota</taxon>
        <taxon>Pezizomycotina</taxon>
        <taxon>Eurotiomycetes</taxon>
        <taxon>Eurotiomycetidae</taxon>
        <taxon>Eurotiales</taxon>
        <taxon>Aspergillaceae</taxon>
        <taxon>Aspergillus</taxon>
        <taxon>Aspergillus subgen. Circumdati</taxon>
    </lineage>
</organism>
<dbReference type="OrthoDB" id="4478822at2759"/>
<dbReference type="Pfam" id="PF00682">
    <property type="entry name" value="HMGL-like"/>
    <property type="match status" value="1"/>
</dbReference>
<dbReference type="PROSITE" id="PS00816">
    <property type="entry name" value="AIPM_HOMOCIT_SYNTH_2"/>
    <property type="match status" value="1"/>
</dbReference>
<dbReference type="GeneID" id="37119544"/>
<keyword evidence="4" id="KW-0808">Transferase</keyword>
<gene>
    <name evidence="6" type="ORF">BO94DRAFT_627235</name>
</gene>
<dbReference type="PANTHER" id="PTHR46911">
    <property type="match status" value="1"/>
</dbReference>